<proteinExistence type="predicted"/>
<comment type="caution">
    <text evidence="1">The sequence shown here is derived from an EMBL/GenBank/DDBJ whole genome shotgun (WGS) entry which is preliminary data.</text>
</comment>
<dbReference type="AlphaFoldDB" id="A0ABD1Y4J3"/>
<evidence type="ECO:0000313" key="1">
    <source>
        <dbReference type="EMBL" id="KAL2621515.1"/>
    </source>
</evidence>
<evidence type="ECO:0000313" key="2">
    <source>
        <dbReference type="Proteomes" id="UP001605036"/>
    </source>
</evidence>
<accession>A0ABD1Y4J3</accession>
<dbReference type="Proteomes" id="UP001605036">
    <property type="component" value="Unassembled WGS sequence"/>
</dbReference>
<sequence>MAYDTRSGNGVNVLGRFLVNRLDVALRIPGILVTRDRRPAYPARCVARRGSRKLPSCSDYRPRRSVTATMAGQVISTEGILLERSFLLLRLASKGFPASRELAEEHSTHLRRIGCGDYANPISDSGRSVSWLLPRRMGRGCSPYASYSSSARPYSGFSRVLDRRQVAEVRTLVSEPSFRTNGGADLVAQSSRVSARLTTPGLGESRWTDFPTAEYVSRLTSLLIPRLADAHLPRYLKTTARTGLRLRVRFNVAPSRRITTCGGSGRR</sequence>
<protein>
    <submittedName>
        <fullName evidence="1">Uncharacterized protein</fullName>
    </submittedName>
</protein>
<keyword evidence="2" id="KW-1185">Reference proteome</keyword>
<organism evidence="1 2">
    <name type="scientific">Riccia fluitans</name>
    <dbReference type="NCBI Taxonomy" id="41844"/>
    <lineage>
        <taxon>Eukaryota</taxon>
        <taxon>Viridiplantae</taxon>
        <taxon>Streptophyta</taxon>
        <taxon>Embryophyta</taxon>
        <taxon>Marchantiophyta</taxon>
        <taxon>Marchantiopsida</taxon>
        <taxon>Marchantiidae</taxon>
        <taxon>Marchantiales</taxon>
        <taxon>Ricciaceae</taxon>
        <taxon>Riccia</taxon>
    </lineage>
</organism>
<reference evidence="1 2" key="1">
    <citation type="submission" date="2024-09" db="EMBL/GenBank/DDBJ databases">
        <title>Chromosome-scale assembly of Riccia fluitans.</title>
        <authorList>
            <person name="Paukszto L."/>
            <person name="Sawicki J."/>
            <person name="Karawczyk K."/>
            <person name="Piernik-Szablinska J."/>
            <person name="Szczecinska M."/>
            <person name="Mazdziarz M."/>
        </authorList>
    </citation>
    <scope>NUCLEOTIDE SEQUENCE [LARGE SCALE GENOMIC DNA]</scope>
    <source>
        <strain evidence="1">Rf_01</strain>
        <tissue evidence="1">Aerial parts of the thallus</tissue>
    </source>
</reference>
<name>A0ABD1Y4J3_9MARC</name>
<gene>
    <name evidence="1" type="ORF">R1flu_001720</name>
</gene>
<dbReference type="EMBL" id="JBHFFA010000006">
    <property type="protein sequence ID" value="KAL2621515.1"/>
    <property type="molecule type" value="Genomic_DNA"/>
</dbReference>